<evidence type="ECO:0000256" key="3">
    <source>
        <dbReference type="ARBA" id="ARBA00022475"/>
    </source>
</evidence>
<dbReference type="PANTHER" id="PTHR38686">
    <property type="entry name" value="APOLIPOPROTEIN N-ACYLTRANSFERASE"/>
    <property type="match status" value="1"/>
</dbReference>
<evidence type="ECO:0000313" key="13">
    <source>
        <dbReference type="EMBL" id="KAF4672559.1"/>
    </source>
</evidence>
<dbReference type="CDD" id="cd07197">
    <property type="entry name" value="nitrilase"/>
    <property type="match status" value="1"/>
</dbReference>
<keyword evidence="4" id="KW-0813">Transport</keyword>
<dbReference type="InterPro" id="IPR036524">
    <property type="entry name" value="Frataxin/CyaY_sf"/>
</dbReference>
<evidence type="ECO:0000256" key="7">
    <source>
        <dbReference type="ARBA" id="ARBA00022989"/>
    </source>
</evidence>
<comment type="similarity">
    <text evidence="2">Belongs to the frataxin family.</text>
</comment>
<keyword evidence="4" id="KW-0406">Ion transport</keyword>
<dbReference type="GO" id="GO:0005737">
    <property type="term" value="C:cytoplasm"/>
    <property type="evidence" value="ECO:0007669"/>
    <property type="project" value="UniProtKB-ARBA"/>
</dbReference>
<evidence type="ECO:0000256" key="9">
    <source>
        <dbReference type="ARBA" id="ARBA00023136"/>
    </source>
</evidence>
<dbReference type="GO" id="GO:0005886">
    <property type="term" value="C:plasma membrane"/>
    <property type="evidence" value="ECO:0007669"/>
    <property type="project" value="UniProtKB-SubCell"/>
</dbReference>
<keyword evidence="5" id="KW-0808">Transferase</keyword>
<dbReference type="GO" id="GO:0006826">
    <property type="term" value="P:iron ion transport"/>
    <property type="evidence" value="ECO:0007669"/>
    <property type="project" value="UniProtKB-KW"/>
</dbReference>
<comment type="caution">
    <text evidence="13">The sequence shown here is derived from an EMBL/GenBank/DDBJ whole genome shotgun (WGS) entry which is preliminary data.</text>
</comment>
<feature type="domain" description="CN hydrolase" evidence="12">
    <location>
        <begin position="143"/>
        <end position="399"/>
    </location>
</feature>
<dbReference type="EMBL" id="JAAPAO010000106">
    <property type="protein sequence ID" value="KAF4672559.1"/>
    <property type="molecule type" value="Genomic_DNA"/>
</dbReference>
<dbReference type="Gene3D" id="3.30.920.10">
    <property type="entry name" value="Frataxin/CyaY"/>
    <property type="match status" value="1"/>
</dbReference>
<proteinExistence type="inferred from homology"/>
<protein>
    <recommendedName>
        <fullName evidence="12">CN hydrolase domain-containing protein</fullName>
    </recommendedName>
</protein>
<dbReference type="PROSITE" id="PS50810">
    <property type="entry name" value="FRATAXIN_2"/>
    <property type="match status" value="1"/>
</dbReference>
<keyword evidence="4" id="KW-0410">Iron transport</keyword>
<dbReference type="Pfam" id="PF00795">
    <property type="entry name" value="CN_hydrolase"/>
    <property type="match status" value="1"/>
</dbReference>
<evidence type="ECO:0000256" key="6">
    <source>
        <dbReference type="ARBA" id="ARBA00022692"/>
    </source>
</evidence>
<keyword evidence="8" id="KW-0408">Iron</keyword>
<comment type="subcellular location">
    <subcellularLocation>
        <location evidence="1">Cell membrane</location>
        <topology evidence="1">Multi-pass membrane protein</topology>
    </subcellularLocation>
</comment>
<dbReference type="OrthoDB" id="1897642at2759"/>
<evidence type="ECO:0000256" key="2">
    <source>
        <dbReference type="ARBA" id="ARBA00008183"/>
    </source>
</evidence>
<sequence length="497" mass="53877">MIRCSIQGFPLLIGLCLGIVIAGLWSILVIIDKLVFAQPNTKSEPLRCSILWTAMWYGLSGPLGTFELLCTPLYVAPALLQPISIFGVFGLELMVMYTNASIASFVSSKNYKYITRAAFDLTVWVVVSILLFSVDHNVGREAITVATITPGALLPNACGGRSEIIHVGGRLPCNGSVERMLNLTEWAAGDGRAKIVVWPEAWLSGFSDQSSLHLYIDKQISPVVERLGIFLTLGATVYPQQNLAITINNEGQVISVYGKQYPFWVAGEKSSAKYGYPLFHLPSSMGSITSDVPVSGTIGKAGTLICYDMDFTATARELAALGASIILNPSNDWSAMRNHYGVSVLRAIENNIPIVKADGAWDSAIVDGKGKVTPSDAIEMDGDEYDSRADGVLDTLFDAVDQACEKDGSKISGVDLHDGGVLEVETDDGQTFVINKHDASKLLWYSSPISGPGYFAPEMKDGKKWWSEALNASIFDQFTKDLKDMGSTALPQFRQSD</sequence>
<name>A0A7J6MLT2_PERCH</name>
<keyword evidence="6 11" id="KW-0812">Transmembrane</keyword>
<dbReference type="PROSITE" id="PS50263">
    <property type="entry name" value="CN_HYDROLASE"/>
    <property type="match status" value="1"/>
</dbReference>
<dbReference type="AlphaFoldDB" id="A0A7J6MLT2"/>
<dbReference type="SUPFAM" id="SSF56317">
    <property type="entry name" value="Carbon-nitrogen hydrolase"/>
    <property type="match status" value="1"/>
</dbReference>
<feature type="transmembrane region" description="Helical" evidence="11">
    <location>
        <begin position="12"/>
        <end position="31"/>
    </location>
</feature>
<gene>
    <name evidence="13" type="ORF">FOL47_000394</name>
</gene>
<evidence type="ECO:0000259" key="12">
    <source>
        <dbReference type="PROSITE" id="PS50263"/>
    </source>
</evidence>
<keyword evidence="14" id="KW-1185">Reference proteome</keyword>
<dbReference type="PANTHER" id="PTHR38686:SF1">
    <property type="entry name" value="APOLIPOPROTEIN N-ACYLTRANSFERASE"/>
    <property type="match status" value="1"/>
</dbReference>
<dbReference type="InterPro" id="IPR003010">
    <property type="entry name" value="C-N_Hydrolase"/>
</dbReference>
<dbReference type="GO" id="GO:0008199">
    <property type="term" value="F:ferric iron binding"/>
    <property type="evidence" value="ECO:0007669"/>
    <property type="project" value="InterPro"/>
</dbReference>
<dbReference type="InterPro" id="IPR036526">
    <property type="entry name" value="C-N_Hydrolase_sf"/>
</dbReference>
<feature type="transmembrane region" description="Helical" evidence="11">
    <location>
        <begin position="113"/>
        <end position="134"/>
    </location>
</feature>
<keyword evidence="7 11" id="KW-1133">Transmembrane helix</keyword>
<dbReference type="Pfam" id="PF01491">
    <property type="entry name" value="Frataxin_Cyay"/>
    <property type="match status" value="1"/>
</dbReference>
<dbReference type="GO" id="GO:0016226">
    <property type="term" value="P:iron-sulfur cluster assembly"/>
    <property type="evidence" value="ECO:0007669"/>
    <property type="project" value="InterPro"/>
</dbReference>
<dbReference type="Proteomes" id="UP000591131">
    <property type="component" value="Unassembled WGS sequence"/>
</dbReference>
<dbReference type="Gene3D" id="3.60.110.10">
    <property type="entry name" value="Carbon-nitrogen hydrolase"/>
    <property type="match status" value="1"/>
</dbReference>
<keyword evidence="10" id="KW-0012">Acyltransferase</keyword>
<dbReference type="SMART" id="SM01219">
    <property type="entry name" value="Frataxin_Cyay"/>
    <property type="match status" value="1"/>
</dbReference>
<organism evidence="13 14">
    <name type="scientific">Perkinsus chesapeaki</name>
    <name type="common">Clam parasite</name>
    <name type="synonym">Perkinsus andrewsi</name>
    <dbReference type="NCBI Taxonomy" id="330153"/>
    <lineage>
        <taxon>Eukaryota</taxon>
        <taxon>Sar</taxon>
        <taxon>Alveolata</taxon>
        <taxon>Perkinsozoa</taxon>
        <taxon>Perkinsea</taxon>
        <taxon>Perkinsida</taxon>
        <taxon>Perkinsidae</taxon>
        <taxon>Perkinsus</taxon>
    </lineage>
</organism>
<evidence type="ECO:0000256" key="10">
    <source>
        <dbReference type="ARBA" id="ARBA00023315"/>
    </source>
</evidence>
<dbReference type="SUPFAM" id="SSF55387">
    <property type="entry name" value="Frataxin/Nqo15-like"/>
    <property type="match status" value="1"/>
</dbReference>
<dbReference type="InterPro" id="IPR004563">
    <property type="entry name" value="Apolipo_AcylTrfase"/>
</dbReference>
<dbReference type="GO" id="GO:0016410">
    <property type="term" value="F:N-acyltransferase activity"/>
    <property type="evidence" value="ECO:0007669"/>
    <property type="project" value="InterPro"/>
</dbReference>
<evidence type="ECO:0000256" key="1">
    <source>
        <dbReference type="ARBA" id="ARBA00004651"/>
    </source>
</evidence>
<evidence type="ECO:0000313" key="14">
    <source>
        <dbReference type="Proteomes" id="UP000591131"/>
    </source>
</evidence>
<keyword evidence="3" id="KW-1003">Cell membrane</keyword>
<reference evidence="13 14" key="1">
    <citation type="submission" date="2020-04" db="EMBL/GenBank/DDBJ databases">
        <title>Perkinsus chesapeaki whole genome sequence.</title>
        <authorList>
            <person name="Bogema D.R."/>
        </authorList>
    </citation>
    <scope>NUCLEOTIDE SEQUENCE [LARGE SCALE GENOMIC DNA]</scope>
    <source>
        <strain evidence="13">ATCC PRA-425</strain>
    </source>
</reference>
<keyword evidence="9 11" id="KW-0472">Membrane</keyword>
<feature type="transmembrane region" description="Helical" evidence="11">
    <location>
        <begin position="83"/>
        <end position="106"/>
    </location>
</feature>
<evidence type="ECO:0000256" key="11">
    <source>
        <dbReference type="SAM" id="Phobius"/>
    </source>
</evidence>
<evidence type="ECO:0000256" key="5">
    <source>
        <dbReference type="ARBA" id="ARBA00022679"/>
    </source>
</evidence>
<dbReference type="InterPro" id="IPR002908">
    <property type="entry name" value="Frataxin/CyaY"/>
</dbReference>
<dbReference type="GO" id="GO:0042158">
    <property type="term" value="P:lipoprotein biosynthetic process"/>
    <property type="evidence" value="ECO:0007669"/>
    <property type="project" value="InterPro"/>
</dbReference>
<accession>A0A7J6MLT2</accession>
<evidence type="ECO:0000256" key="8">
    <source>
        <dbReference type="ARBA" id="ARBA00023004"/>
    </source>
</evidence>
<evidence type="ECO:0000256" key="4">
    <source>
        <dbReference type="ARBA" id="ARBA00022496"/>
    </source>
</evidence>